<dbReference type="CDD" id="cd00170">
    <property type="entry name" value="SEC14"/>
    <property type="match status" value="1"/>
</dbReference>
<dbReference type="AlphaFoldDB" id="A0A2T9ZC38"/>
<dbReference type="PROSITE" id="PS50191">
    <property type="entry name" value="CRAL_TRIO"/>
    <property type="match status" value="1"/>
</dbReference>
<keyword evidence="3" id="KW-1185">Reference proteome</keyword>
<dbReference type="InterPro" id="IPR051026">
    <property type="entry name" value="PI/PC_transfer"/>
</dbReference>
<dbReference type="OrthoDB" id="1434354at2759"/>
<proteinExistence type="predicted"/>
<comment type="caution">
    <text evidence="2">The sequence shown here is derived from an EMBL/GenBank/DDBJ whole genome shotgun (WGS) entry which is preliminary data.</text>
</comment>
<gene>
    <name evidence="2" type="ORF">BB560_003393</name>
</gene>
<feature type="domain" description="CRAL-TRIO" evidence="1">
    <location>
        <begin position="101"/>
        <end position="269"/>
    </location>
</feature>
<evidence type="ECO:0000313" key="2">
    <source>
        <dbReference type="EMBL" id="PVV02164.1"/>
    </source>
</evidence>
<dbReference type="EMBL" id="MBFS01000581">
    <property type="protein sequence ID" value="PVV02164.1"/>
    <property type="molecule type" value="Genomic_DNA"/>
</dbReference>
<organism evidence="2 3">
    <name type="scientific">Smittium megazygosporum</name>
    <dbReference type="NCBI Taxonomy" id="133381"/>
    <lineage>
        <taxon>Eukaryota</taxon>
        <taxon>Fungi</taxon>
        <taxon>Fungi incertae sedis</taxon>
        <taxon>Zoopagomycota</taxon>
        <taxon>Kickxellomycotina</taxon>
        <taxon>Harpellomycetes</taxon>
        <taxon>Harpellales</taxon>
        <taxon>Legeriomycetaceae</taxon>
        <taxon>Smittium</taxon>
    </lineage>
</organism>
<accession>A0A2T9ZC38</accession>
<protein>
    <recommendedName>
        <fullName evidence="1">CRAL-TRIO domain-containing protein</fullName>
    </recommendedName>
</protein>
<dbReference type="PANTHER" id="PTHR45657:SF1">
    <property type="entry name" value="CRAL-TRIO DOMAIN-CONTAINING PROTEIN YKL091C-RELATED"/>
    <property type="match status" value="1"/>
</dbReference>
<dbReference type="PANTHER" id="PTHR45657">
    <property type="entry name" value="CRAL-TRIO DOMAIN-CONTAINING PROTEIN YKL091C-RELATED"/>
    <property type="match status" value="1"/>
</dbReference>
<evidence type="ECO:0000313" key="3">
    <source>
        <dbReference type="Proteomes" id="UP000245609"/>
    </source>
</evidence>
<dbReference type="Pfam" id="PF00650">
    <property type="entry name" value="CRAL_TRIO"/>
    <property type="match status" value="1"/>
</dbReference>
<reference evidence="2 3" key="1">
    <citation type="journal article" date="2018" name="MBio">
        <title>Comparative Genomics Reveals the Core Gene Toolbox for the Fungus-Insect Symbiosis.</title>
        <authorList>
            <person name="Wang Y."/>
            <person name="Stata M."/>
            <person name="Wang W."/>
            <person name="Stajich J.E."/>
            <person name="White M.M."/>
            <person name="Moncalvo J.M."/>
        </authorList>
    </citation>
    <scope>NUCLEOTIDE SEQUENCE [LARGE SCALE GENOMIC DNA]</scope>
    <source>
        <strain evidence="2 3">SC-DP-2</strain>
    </source>
</reference>
<dbReference type="Gene3D" id="3.40.525.10">
    <property type="entry name" value="CRAL-TRIO lipid binding domain"/>
    <property type="match status" value="1"/>
</dbReference>
<dbReference type="SMART" id="SM00516">
    <property type="entry name" value="SEC14"/>
    <property type="match status" value="1"/>
</dbReference>
<dbReference type="InterPro" id="IPR036865">
    <property type="entry name" value="CRAL-TRIO_dom_sf"/>
</dbReference>
<sequence>MAKDEKRDFDAIKPEEKATIIASIRAALENDINSYCSDNDIWRFSVARQLDLKENIDDFKLPKLDNKYPIPYPIRGYEDFADANLTPTPDISDSLLTFNSLFGGGCWHKVDKLGNPVYIDRFGYYRVKDIPKMTNIADLMENHYFLQEFCDVSIMPSCSTTAGKPITKQTVIFDLNGVNISMLYWPALNMLRDMVKNDQLYFPERVHKTFFVNVPVAFVTLWNIVRPWLDPRVVSKIVICGKNFQKILLQEIDAENLPSFLGGTCSCPHMPGGCVPSPPKRNYINLPREAFENLSNKVTIMYDTPYFSTTFSTSKDAAISIVASTEEKKNGKFSKKKTPEPPKEVDVVVVVIFYTEHGRGIIFEALWNTESSVIGAEPSLIFPETLYDSQRSPVVLEIKLPKHDTVGELVLNFRLPRADEGRVPLDSIEDVKSGVLLEYEIALESKILAKYNLPPVNRELR</sequence>
<dbReference type="SUPFAM" id="SSF52087">
    <property type="entry name" value="CRAL/TRIO domain"/>
    <property type="match status" value="1"/>
</dbReference>
<name>A0A2T9ZC38_9FUNG</name>
<dbReference type="STRING" id="133381.A0A2T9ZC38"/>
<dbReference type="InterPro" id="IPR001251">
    <property type="entry name" value="CRAL-TRIO_dom"/>
</dbReference>
<dbReference type="Proteomes" id="UP000245609">
    <property type="component" value="Unassembled WGS sequence"/>
</dbReference>
<evidence type="ECO:0000259" key="1">
    <source>
        <dbReference type="PROSITE" id="PS50191"/>
    </source>
</evidence>